<keyword evidence="2" id="KW-1185">Reference proteome</keyword>
<dbReference type="EMBL" id="BAAANE010000008">
    <property type="protein sequence ID" value="GAA1650625.1"/>
    <property type="molecule type" value="Genomic_DNA"/>
</dbReference>
<evidence type="ECO:0000313" key="1">
    <source>
        <dbReference type="EMBL" id="GAA1650625.1"/>
    </source>
</evidence>
<organism evidence="1 2">
    <name type="scientific">Kribbella alba</name>
    <dbReference type="NCBI Taxonomy" id="190197"/>
    <lineage>
        <taxon>Bacteria</taxon>
        <taxon>Bacillati</taxon>
        <taxon>Actinomycetota</taxon>
        <taxon>Actinomycetes</taxon>
        <taxon>Propionibacteriales</taxon>
        <taxon>Kribbellaceae</taxon>
        <taxon>Kribbella</taxon>
    </lineage>
</organism>
<comment type="caution">
    <text evidence="1">The sequence shown here is derived from an EMBL/GenBank/DDBJ whole genome shotgun (WGS) entry which is preliminary data.</text>
</comment>
<gene>
    <name evidence="1" type="ORF">GCM10009744_47800</name>
</gene>
<accession>A0ABN2FK15</accession>
<reference evidence="1 2" key="1">
    <citation type="journal article" date="2019" name="Int. J. Syst. Evol. Microbiol.">
        <title>The Global Catalogue of Microorganisms (GCM) 10K type strain sequencing project: providing services to taxonomists for standard genome sequencing and annotation.</title>
        <authorList>
            <consortium name="The Broad Institute Genomics Platform"/>
            <consortium name="The Broad Institute Genome Sequencing Center for Infectious Disease"/>
            <person name="Wu L."/>
            <person name="Ma J."/>
        </authorList>
    </citation>
    <scope>NUCLEOTIDE SEQUENCE [LARGE SCALE GENOMIC DNA]</scope>
    <source>
        <strain evidence="1 2">JCM 14306</strain>
    </source>
</reference>
<proteinExistence type="predicted"/>
<dbReference type="Proteomes" id="UP001501319">
    <property type="component" value="Unassembled WGS sequence"/>
</dbReference>
<protein>
    <submittedName>
        <fullName evidence="1">Uncharacterized protein</fullName>
    </submittedName>
</protein>
<evidence type="ECO:0000313" key="2">
    <source>
        <dbReference type="Proteomes" id="UP001501319"/>
    </source>
</evidence>
<name>A0ABN2FK15_9ACTN</name>
<sequence length="67" mass="7026">MAGELGGLPKPTLPGQPCPCVPLDNSVPKLTEIVEAHLSESGRLPQRVPNPSQVAGFDRLPISVVNT</sequence>